<name>A0A4R2EZ10_9BACT</name>
<gene>
    <name evidence="1" type="ORF">CLV25_10181</name>
</gene>
<comment type="caution">
    <text evidence="1">The sequence shown here is derived from an EMBL/GenBank/DDBJ whole genome shotgun (WGS) entry which is preliminary data.</text>
</comment>
<evidence type="ECO:0000313" key="2">
    <source>
        <dbReference type="Proteomes" id="UP000294830"/>
    </source>
</evidence>
<proteinExistence type="predicted"/>
<organism evidence="1 2">
    <name type="scientific">Acetobacteroides hydrogenigenes</name>
    <dbReference type="NCBI Taxonomy" id="979970"/>
    <lineage>
        <taxon>Bacteria</taxon>
        <taxon>Pseudomonadati</taxon>
        <taxon>Bacteroidota</taxon>
        <taxon>Bacteroidia</taxon>
        <taxon>Bacteroidales</taxon>
        <taxon>Rikenellaceae</taxon>
        <taxon>Acetobacteroides</taxon>
    </lineage>
</organism>
<protein>
    <submittedName>
        <fullName evidence="1">Uncharacterized protein</fullName>
    </submittedName>
</protein>
<dbReference type="EMBL" id="SLWB01000001">
    <property type="protein sequence ID" value="TCN72863.1"/>
    <property type="molecule type" value="Genomic_DNA"/>
</dbReference>
<keyword evidence="2" id="KW-1185">Reference proteome</keyword>
<accession>A0A4R2EZ10</accession>
<evidence type="ECO:0000313" key="1">
    <source>
        <dbReference type="EMBL" id="TCN72863.1"/>
    </source>
</evidence>
<dbReference type="AlphaFoldDB" id="A0A4R2EZ10"/>
<sequence length="34" mass="4020">MAALIRNTPDLTLKLYPVQVSVIVLKFYQWMHTE</sequence>
<dbReference type="Proteomes" id="UP000294830">
    <property type="component" value="Unassembled WGS sequence"/>
</dbReference>
<reference evidence="1 2" key="1">
    <citation type="submission" date="2019-03" db="EMBL/GenBank/DDBJ databases">
        <title>Genomic Encyclopedia of Archaeal and Bacterial Type Strains, Phase II (KMG-II): from individual species to whole genera.</title>
        <authorList>
            <person name="Goeker M."/>
        </authorList>
    </citation>
    <scope>NUCLEOTIDE SEQUENCE [LARGE SCALE GENOMIC DNA]</scope>
    <source>
        <strain evidence="1 2">RL-C</strain>
    </source>
</reference>